<keyword evidence="2" id="KW-1185">Reference proteome</keyword>
<dbReference type="RefSeq" id="WP_054293320.1">
    <property type="nucleotide sequence ID" value="NZ_CP012752.1"/>
</dbReference>
<dbReference type="InterPro" id="IPR015421">
    <property type="entry name" value="PyrdxlP-dep_Trfase_major"/>
</dbReference>
<dbReference type="KEGG" id="kphy:AOZ06_35195"/>
<name>A0A0N9IAD7_9PSEU</name>
<evidence type="ECO:0000313" key="2">
    <source>
        <dbReference type="Proteomes" id="UP000063699"/>
    </source>
</evidence>
<dbReference type="OrthoDB" id="9787096at2"/>
<organism evidence="1 2">
    <name type="scientific">Kibdelosporangium phytohabitans</name>
    <dbReference type="NCBI Taxonomy" id="860235"/>
    <lineage>
        <taxon>Bacteria</taxon>
        <taxon>Bacillati</taxon>
        <taxon>Actinomycetota</taxon>
        <taxon>Actinomycetes</taxon>
        <taxon>Pseudonocardiales</taxon>
        <taxon>Pseudonocardiaceae</taxon>
        <taxon>Kibdelosporangium</taxon>
    </lineage>
</organism>
<evidence type="ECO:0000313" key="1">
    <source>
        <dbReference type="EMBL" id="ALG11419.1"/>
    </source>
</evidence>
<dbReference type="AlphaFoldDB" id="A0A0N9IAD7"/>
<proteinExistence type="predicted"/>
<dbReference type="InterPro" id="IPR015424">
    <property type="entry name" value="PyrdxlP-dep_Trfase"/>
</dbReference>
<dbReference type="Proteomes" id="UP000063699">
    <property type="component" value="Chromosome"/>
</dbReference>
<dbReference type="Gene3D" id="3.40.640.10">
    <property type="entry name" value="Type I PLP-dependent aspartate aminotransferase-like (Major domain)"/>
    <property type="match status" value="1"/>
</dbReference>
<dbReference type="EMBL" id="CP012752">
    <property type="protein sequence ID" value="ALG11419.1"/>
    <property type="molecule type" value="Genomic_DNA"/>
</dbReference>
<protein>
    <submittedName>
        <fullName evidence="1">Uncharacterized protein</fullName>
    </submittedName>
</protein>
<dbReference type="SUPFAM" id="SSF53383">
    <property type="entry name" value="PLP-dependent transferases"/>
    <property type="match status" value="1"/>
</dbReference>
<sequence length="109" mass="11274">MTYEELGVRPVINASATLTALGGSSLARPVAAAMAGAAEHFVNLVELREKVGARLADLTGNEGGYVSCGAWAGIIQAVSACLKPNRDEVVVFPEQRLGCEEACSSPVRG</sequence>
<reference evidence="1 2" key="1">
    <citation type="submission" date="2015-07" db="EMBL/GenBank/DDBJ databases">
        <title>Genome sequencing of Kibdelosporangium phytohabitans.</title>
        <authorList>
            <person name="Qin S."/>
            <person name="Xing K."/>
        </authorList>
    </citation>
    <scope>NUCLEOTIDE SEQUENCE [LARGE SCALE GENOMIC DNA]</scope>
    <source>
        <strain evidence="1 2">KLBMP1111</strain>
    </source>
</reference>
<gene>
    <name evidence="1" type="ORF">AOZ06_35195</name>
</gene>
<accession>A0A0N9IAD7</accession>
<dbReference type="STRING" id="860235.AOZ06_35195"/>